<protein>
    <submittedName>
        <fullName evidence="4">Secreted protein</fullName>
    </submittedName>
</protein>
<organism evidence="3 4">
    <name type="scientific">Heligmosomoides polygyrus</name>
    <name type="common">Parasitic roundworm</name>
    <dbReference type="NCBI Taxonomy" id="6339"/>
    <lineage>
        <taxon>Eukaryota</taxon>
        <taxon>Metazoa</taxon>
        <taxon>Ecdysozoa</taxon>
        <taxon>Nematoda</taxon>
        <taxon>Chromadorea</taxon>
        <taxon>Rhabditida</taxon>
        <taxon>Rhabditina</taxon>
        <taxon>Rhabditomorpha</taxon>
        <taxon>Strongyloidea</taxon>
        <taxon>Heligmosomidae</taxon>
        <taxon>Heligmosomoides</taxon>
    </lineage>
</organism>
<evidence type="ECO:0000313" key="3">
    <source>
        <dbReference type="Proteomes" id="UP000050761"/>
    </source>
</evidence>
<gene>
    <name evidence="2" type="ORF">HPBE_LOCUS4740</name>
</gene>
<dbReference type="WBParaSite" id="HPBE_0000473901-mRNA-1">
    <property type="protein sequence ID" value="HPBE_0000473901-mRNA-1"/>
    <property type="gene ID" value="HPBE_0000473901"/>
</dbReference>
<reference evidence="4" key="2">
    <citation type="submission" date="2019-09" db="UniProtKB">
        <authorList>
            <consortium name="WormBaseParasite"/>
        </authorList>
    </citation>
    <scope>IDENTIFICATION</scope>
</reference>
<evidence type="ECO:0000313" key="2">
    <source>
        <dbReference type="EMBL" id="VDO62243.1"/>
    </source>
</evidence>
<feature type="region of interest" description="Disordered" evidence="1">
    <location>
        <begin position="37"/>
        <end position="70"/>
    </location>
</feature>
<name>A0A183FEE4_HELPZ</name>
<evidence type="ECO:0000313" key="4">
    <source>
        <dbReference type="WBParaSite" id="HPBE_0000473901-mRNA-1"/>
    </source>
</evidence>
<dbReference type="EMBL" id="UZAH01025357">
    <property type="protein sequence ID" value="VDO62243.1"/>
    <property type="molecule type" value="Genomic_DNA"/>
</dbReference>
<dbReference type="Proteomes" id="UP000050761">
    <property type="component" value="Unassembled WGS sequence"/>
</dbReference>
<sequence>MPSGCNSSGMTSNDVGRRILLTTTAYFVADAEDVGGDDADELDGMRFPLPARRPAGRRDELNSMTGHVTT</sequence>
<evidence type="ECO:0000256" key="1">
    <source>
        <dbReference type="SAM" id="MobiDB-lite"/>
    </source>
</evidence>
<reference evidence="2 3" key="1">
    <citation type="submission" date="2018-11" db="EMBL/GenBank/DDBJ databases">
        <authorList>
            <consortium name="Pathogen Informatics"/>
        </authorList>
    </citation>
    <scope>NUCLEOTIDE SEQUENCE [LARGE SCALE GENOMIC DNA]</scope>
</reference>
<dbReference type="AlphaFoldDB" id="A0A183FEE4"/>
<accession>A0A183FEE4</accession>
<proteinExistence type="predicted"/>
<keyword evidence="3" id="KW-1185">Reference proteome</keyword>
<accession>A0A3P7YC48</accession>